<protein>
    <recommendedName>
        <fullName evidence="3">Alpha/beta hydrolase</fullName>
    </recommendedName>
</protein>
<evidence type="ECO:0000313" key="2">
    <source>
        <dbReference type="Proteomes" id="UP000191901"/>
    </source>
</evidence>
<dbReference type="OrthoDB" id="529979at2"/>
<keyword evidence="2" id="KW-1185">Reference proteome</keyword>
<proteinExistence type="predicted"/>
<name>A0A1Z3HGC5_9CYAN</name>
<dbReference type="STRING" id="1641165.XM38_15720"/>
<dbReference type="EMBL" id="CP021983">
    <property type="protein sequence ID" value="ASC69321.1"/>
    <property type="molecule type" value="Genomic_DNA"/>
</dbReference>
<gene>
    <name evidence="1" type="ORF">XM38_002480</name>
</gene>
<reference evidence="1 2" key="1">
    <citation type="journal article" date="2016" name="Biochim. Biophys. Acta">
        <title>Characterization of red-shifted phycobilisomes isolated from the chlorophyll f-containing cyanobacterium Halomicronema hongdechloris.</title>
        <authorList>
            <person name="Li Y."/>
            <person name="Lin Y."/>
            <person name="Garvey C.J."/>
            <person name="Birch D."/>
            <person name="Corkery R.W."/>
            <person name="Loughlin P.C."/>
            <person name="Scheer H."/>
            <person name="Willows R.D."/>
            <person name="Chen M."/>
        </authorList>
    </citation>
    <scope>NUCLEOTIDE SEQUENCE [LARGE SCALE GENOMIC DNA]</scope>
    <source>
        <strain evidence="1 2">C2206</strain>
    </source>
</reference>
<evidence type="ECO:0000313" key="1">
    <source>
        <dbReference type="EMBL" id="ASC69321.1"/>
    </source>
</evidence>
<accession>A0A1Z3HGC5</accession>
<sequence length="197" mass="21431">MAKPFYCLRPLITSPQAIICPGMHPPELTERFLACLTTDGELWGNIVQILCPDRYPPFSAHALRQGLQACLGEPASAPPIIMLAFSAGVVGATGLAWYWYRSGGQVLALFAVDGWGVPVVGPWDSYRLSHDAFTHHSSLLLGGGAVNFYADPAVAHQDLWQWPDQTWGWQVSTHSHSSTTALSFLRQHLGGYGTAQS</sequence>
<evidence type="ECO:0008006" key="3">
    <source>
        <dbReference type="Google" id="ProtNLM"/>
    </source>
</evidence>
<dbReference type="Proteomes" id="UP000191901">
    <property type="component" value="Chromosome"/>
</dbReference>
<dbReference type="KEGG" id="hhg:XM38_002480"/>
<dbReference type="AlphaFoldDB" id="A0A1Z3HGC5"/>
<organism evidence="1 2">
    <name type="scientific">Halomicronema hongdechloris C2206</name>
    <dbReference type="NCBI Taxonomy" id="1641165"/>
    <lineage>
        <taxon>Bacteria</taxon>
        <taxon>Bacillati</taxon>
        <taxon>Cyanobacteriota</taxon>
        <taxon>Cyanophyceae</taxon>
        <taxon>Nodosilineales</taxon>
        <taxon>Nodosilineaceae</taxon>
        <taxon>Halomicronema</taxon>
    </lineage>
</organism>